<evidence type="ECO:0000313" key="2">
    <source>
        <dbReference type="EMBL" id="MFC4106799.1"/>
    </source>
</evidence>
<name>A0ABV8KLB3_9ACTN</name>
<dbReference type="RefSeq" id="WP_377545068.1">
    <property type="nucleotide sequence ID" value="NZ_JBHSBN010000007.1"/>
</dbReference>
<proteinExistence type="predicted"/>
<evidence type="ECO:0000256" key="1">
    <source>
        <dbReference type="SAM" id="MobiDB-lite"/>
    </source>
</evidence>
<feature type="region of interest" description="Disordered" evidence="1">
    <location>
        <begin position="128"/>
        <end position="154"/>
    </location>
</feature>
<keyword evidence="3" id="KW-1185">Reference proteome</keyword>
<dbReference type="EMBL" id="JBHSBN010000007">
    <property type="protein sequence ID" value="MFC4106799.1"/>
    <property type="molecule type" value="Genomic_DNA"/>
</dbReference>
<evidence type="ECO:0000313" key="3">
    <source>
        <dbReference type="Proteomes" id="UP001595868"/>
    </source>
</evidence>
<accession>A0ABV8KLB3</accession>
<reference evidence="3" key="1">
    <citation type="journal article" date="2019" name="Int. J. Syst. Evol. Microbiol.">
        <title>The Global Catalogue of Microorganisms (GCM) 10K type strain sequencing project: providing services to taxonomists for standard genome sequencing and annotation.</title>
        <authorList>
            <consortium name="The Broad Institute Genomics Platform"/>
            <consortium name="The Broad Institute Genome Sequencing Center for Infectious Disease"/>
            <person name="Wu L."/>
            <person name="Ma J."/>
        </authorList>
    </citation>
    <scope>NUCLEOTIDE SEQUENCE [LARGE SCALE GENOMIC DNA]</scope>
    <source>
        <strain evidence="3">2902at01</strain>
    </source>
</reference>
<dbReference type="Proteomes" id="UP001595868">
    <property type="component" value="Unassembled WGS sequence"/>
</dbReference>
<comment type="caution">
    <text evidence="2">The sequence shown here is derived from an EMBL/GenBank/DDBJ whole genome shotgun (WGS) entry which is preliminary data.</text>
</comment>
<sequence>MIPEEDLPPAWLRDYGDIEADIGRMEELAAKLDAEVRGNYVPHLDLVDAAMTTPLPQPRADFPELVSFMQAHNDAQQLTSVNAHVYRDATGGFAYAAQKVSRHYRGSDAFAAARAADVRDALDETAVARVPGPGAPDTSGSFPTPTPPDTAGNV</sequence>
<organism evidence="2 3">
    <name type="scientific">Micromonospora zhanjiangensis</name>
    <dbReference type="NCBI Taxonomy" id="1522057"/>
    <lineage>
        <taxon>Bacteria</taxon>
        <taxon>Bacillati</taxon>
        <taxon>Actinomycetota</taxon>
        <taxon>Actinomycetes</taxon>
        <taxon>Micromonosporales</taxon>
        <taxon>Micromonosporaceae</taxon>
        <taxon>Micromonospora</taxon>
    </lineage>
</organism>
<protein>
    <submittedName>
        <fullName evidence="2">Uncharacterized protein</fullName>
    </submittedName>
</protein>
<gene>
    <name evidence="2" type="ORF">ACFOX0_12775</name>
</gene>